<sequence length="202" mass="22706">MREFRSTMRRLLPCRRRWSASQAQAPVAVRGRCGGVMSRRWMHSPDVARAKGLAFETRVERVFRSLGCELTATQMSMDGGVDHMGVWRLPDQQVQVVTQCKHESRPVGVQSLREFQGVMSTLAPNALALFFSASGYSIYAHRFFARMASPAAICTLDPEADRLVEFLMNDRARAQLPLLSVGSSFVDRRHELVLTYGDEILG</sequence>
<evidence type="ECO:0000256" key="2">
    <source>
        <dbReference type="ARBA" id="ARBA00023128"/>
    </source>
</evidence>
<dbReference type="PANTHER" id="PTHR28133">
    <property type="entry name" value="REQUIRED FOR RESPIRATORY GROWTH PROTEIN 7, MITOCHONDRIAL"/>
    <property type="match status" value="1"/>
</dbReference>
<organism evidence="4 5">
    <name type="scientific">Pythium insidiosum</name>
    <name type="common">Pythiosis disease agent</name>
    <dbReference type="NCBI Taxonomy" id="114742"/>
    <lineage>
        <taxon>Eukaryota</taxon>
        <taxon>Sar</taxon>
        <taxon>Stramenopiles</taxon>
        <taxon>Oomycota</taxon>
        <taxon>Peronosporomycetes</taxon>
        <taxon>Pythiales</taxon>
        <taxon>Pythiaceae</taxon>
        <taxon>Pythium</taxon>
    </lineage>
</organism>
<proteinExistence type="predicted"/>
<dbReference type="SUPFAM" id="SSF52980">
    <property type="entry name" value="Restriction endonuclease-like"/>
    <property type="match status" value="1"/>
</dbReference>
<dbReference type="GO" id="GO:0006281">
    <property type="term" value="P:DNA repair"/>
    <property type="evidence" value="ECO:0007669"/>
    <property type="project" value="UniProtKB-ARBA"/>
</dbReference>
<dbReference type="EMBL" id="JAKCXM010000004">
    <property type="protein sequence ID" value="KAJ0409446.1"/>
    <property type="molecule type" value="Genomic_DNA"/>
</dbReference>
<dbReference type="InterPro" id="IPR018828">
    <property type="entry name" value="RRG7"/>
</dbReference>
<dbReference type="AlphaFoldDB" id="A0AAD5QF65"/>
<dbReference type="InterPro" id="IPR011856">
    <property type="entry name" value="tRNA_endonuc-like_dom_sf"/>
</dbReference>
<evidence type="ECO:0000259" key="3">
    <source>
        <dbReference type="Pfam" id="PF04471"/>
    </source>
</evidence>
<dbReference type="GO" id="GO:0009307">
    <property type="term" value="P:DNA restriction-modification system"/>
    <property type="evidence" value="ECO:0007669"/>
    <property type="project" value="InterPro"/>
</dbReference>
<evidence type="ECO:0000256" key="1">
    <source>
        <dbReference type="ARBA" id="ARBA00004173"/>
    </source>
</evidence>
<evidence type="ECO:0000313" key="4">
    <source>
        <dbReference type="EMBL" id="KAJ0409446.1"/>
    </source>
</evidence>
<dbReference type="Proteomes" id="UP001209570">
    <property type="component" value="Unassembled WGS sequence"/>
</dbReference>
<dbReference type="Pfam" id="PF04471">
    <property type="entry name" value="Mrr_cat"/>
    <property type="match status" value="1"/>
</dbReference>
<dbReference type="Gene3D" id="3.40.1350.10">
    <property type="match status" value="1"/>
</dbReference>
<name>A0AAD5QF65_PYTIN</name>
<evidence type="ECO:0000313" key="5">
    <source>
        <dbReference type="Proteomes" id="UP001209570"/>
    </source>
</evidence>
<keyword evidence="5" id="KW-1185">Reference proteome</keyword>
<dbReference type="GO" id="GO:0004519">
    <property type="term" value="F:endonuclease activity"/>
    <property type="evidence" value="ECO:0007669"/>
    <property type="project" value="InterPro"/>
</dbReference>
<gene>
    <name evidence="4" type="ORF">P43SY_002336</name>
</gene>
<keyword evidence="2" id="KW-0496">Mitochondrion</keyword>
<comment type="subcellular location">
    <subcellularLocation>
        <location evidence="1">Mitochondrion</location>
    </subcellularLocation>
</comment>
<protein>
    <recommendedName>
        <fullName evidence="3">Restriction endonuclease type IV Mrr domain-containing protein</fullName>
    </recommendedName>
</protein>
<dbReference type="PANTHER" id="PTHR28133:SF1">
    <property type="entry name" value="REQUIRED FOR RESPIRATORY GROWTH PROTEIN 7, MITOCHONDRIAL"/>
    <property type="match status" value="1"/>
</dbReference>
<dbReference type="GO" id="GO:0003677">
    <property type="term" value="F:DNA binding"/>
    <property type="evidence" value="ECO:0007669"/>
    <property type="project" value="InterPro"/>
</dbReference>
<reference evidence="4" key="1">
    <citation type="submission" date="2021-12" db="EMBL/GenBank/DDBJ databases">
        <title>Prjna785345.</title>
        <authorList>
            <person name="Rujirawat T."/>
            <person name="Krajaejun T."/>
        </authorList>
    </citation>
    <scope>NUCLEOTIDE SEQUENCE</scope>
    <source>
        <strain evidence="4">Pi057C3</strain>
    </source>
</reference>
<dbReference type="InterPro" id="IPR007560">
    <property type="entry name" value="Restrct_endonuc_IV_Mrr"/>
</dbReference>
<comment type="caution">
    <text evidence="4">The sequence shown here is derived from an EMBL/GenBank/DDBJ whole genome shotgun (WGS) entry which is preliminary data.</text>
</comment>
<dbReference type="GO" id="GO:0005739">
    <property type="term" value="C:mitochondrion"/>
    <property type="evidence" value="ECO:0007669"/>
    <property type="project" value="UniProtKB-SubCell"/>
</dbReference>
<accession>A0AAD5QF65</accession>
<feature type="domain" description="Restriction endonuclease type IV Mrr" evidence="3">
    <location>
        <begin position="50"/>
        <end position="147"/>
    </location>
</feature>
<dbReference type="InterPro" id="IPR011335">
    <property type="entry name" value="Restrct_endonuc-II-like"/>
</dbReference>